<evidence type="ECO:0000256" key="1">
    <source>
        <dbReference type="SAM" id="MobiDB-lite"/>
    </source>
</evidence>
<gene>
    <name evidence="2" type="ORF">BJ508DRAFT_333910</name>
</gene>
<feature type="compositionally biased region" description="Basic and acidic residues" evidence="1">
    <location>
        <begin position="643"/>
        <end position="657"/>
    </location>
</feature>
<feature type="compositionally biased region" description="Basic and acidic residues" evidence="1">
    <location>
        <begin position="588"/>
        <end position="615"/>
    </location>
</feature>
<feature type="compositionally biased region" description="Polar residues" evidence="1">
    <location>
        <begin position="418"/>
        <end position="436"/>
    </location>
</feature>
<reference evidence="2 3" key="1">
    <citation type="journal article" date="2018" name="Nat. Ecol. Evol.">
        <title>Pezizomycetes genomes reveal the molecular basis of ectomycorrhizal truffle lifestyle.</title>
        <authorList>
            <person name="Murat C."/>
            <person name="Payen T."/>
            <person name="Noel B."/>
            <person name="Kuo A."/>
            <person name="Morin E."/>
            <person name="Chen J."/>
            <person name="Kohler A."/>
            <person name="Krizsan K."/>
            <person name="Balestrini R."/>
            <person name="Da Silva C."/>
            <person name="Montanini B."/>
            <person name="Hainaut M."/>
            <person name="Levati E."/>
            <person name="Barry K.W."/>
            <person name="Belfiori B."/>
            <person name="Cichocki N."/>
            <person name="Clum A."/>
            <person name="Dockter R.B."/>
            <person name="Fauchery L."/>
            <person name="Guy J."/>
            <person name="Iotti M."/>
            <person name="Le Tacon F."/>
            <person name="Lindquist E.A."/>
            <person name="Lipzen A."/>
            <person name="Malagnac F."/>
            <person name="Mello A."/>
            <person name="Molinier V."/>
            <person name="Miyauchi S."/>
            <person name="Poulain J."/>
            <person name="Riccioni C."/>
            <person name="Rubini A."/>
            <person name="Sitrit Y."/>
            <person name="Splivallo R."/>
            <person name="Traeger S."/>
            <person name="Wang M."/>
            <person name="Zifcakova L."/>
            <person name="Wipf D."/>
            <person name="Zambonelli A."/>
            <person name="Paolocci F."/>
            <person name="Nowrousian M."/>
            <person name="Ottonello S."/>
            <person name="Baldrian P."/>
            <person name="Spatafora J.W."/>
            <person name="Henrissat B."/>
            <person name="Nagy L.G."/>
            <person name="Aury J.M."/>
            <person name="Wincker P."/>
            <person name="Grigoriev I.V."/>
            <person name="Bonfante P."/>
            <person name="Martin F.M."/>
        </authorList>
    </citation>
    <scope>NUCLEOTIDE SEQUENCE [LARGE SCALE GENOMIC DNA]</scope>
    <source>
        <strain evidence="2 3">RN42</strain>
    </source>
</reference>
<feature type="compositionally biased region" description="Low complexity" evidence="1">
    <location>
        <begin position="174"/>
        <end position="191"/>
    </location>
</feature>
<feature type="compositionally biased region" description="Basic and acidic residues" evidence="1">
    <location>
        <begin position="690"/>
        <end position="709"/>
    </location>
</feature>
<feature type="compositionally biased region" description="Polar residues" evidence="1">
    <location>
        <begin position="671"/>
        <end position="687"/>
    </location>
</feature>
<feature type="compositionally biased region" description="Polar residues" evidence="1">
    <location>
        <begin position="65"/>
        <end position="77"/>
    </location>
</feature>
<dbReference type="EMBL" id="ML119815">
    <property type="protein sequence ID" value="RPA73597.1"/>
    <property type="molecule type" value="Genomic_DNA"/>
</dbReference>
<feature type="region of interest" description="Disordered" evidence="1">
    <location>
        <begin position="166"/>
        <end position="221"/>
    </location>
</feature>
<feature type="compositionally biased region" description="Polar residues" evidence="1">
    <location>
        <begin position="20"/>
        <end position="36"/>
    </location>
</feature>
<feature type="region of interest" description="Disordered" evidence="1">
    <location>
        <begin position="558"/>
        <end position="869"/>
    </location>
</feature>
<evidence type="ECO:0000313" key="3">
    <source>
        <dbReference type="Proteomes" id="UP000275078"/>
    </source>
</evidence>
<feature type="compositionally biased region" description="Basic and acidic residues" evidence="1">
    <location>
        <begin position="10"/>
        <end position="19"/>
    </location>
</feature>
<dbReference type="AlphaFoldDB" id="A0A3N4HJY2"/>
<keyword evidence="3" id="KW-1185">Reference proteome</keyword>
<feature type="compositionally biased region" description="Basic residues" evidence="1">
    <location>
        <begin position="763"/>
        <end position="774"/>
    </location>
</feature>
<dbReference type="Proteomes" id="UP000275078">
    <property type="component" value="Unassembled WGS sequence"/>
</dbReference>
<evidence type="ECO:0000313" key="2">
    <source>
        <dbReference type="EMBL" id="RPA73597.1"/>
    </source>
</evidence>
<name>A0A3N4HJY2_ASCIM</name>
<organism evidence="2 3">
    <name type="scientific">Ascobolus immersus RN42</name>
    <dbReference type="NCBI Taxonomy" id="1160509"/>
    <lineage>
        <taxon>Eukaryota</taxon>
        <taxon>Fungi</taxon>
        <taxon>Dikarya</taxon>
        <taxon>Ascomycota</taxon>
        <taxon>Pezizomycotina</taxon>
        <taxon>Pezizomycetes</taxon>
        <taxon>Pezizales</taxon>
        <taxon>Ascobolaceae</taxon>
        <taxon>Ascobolus</taxon>
    </lineage>
</organism>
<proteinExistence type="predicted"/>
<protein>
    <submittedName>
        <fullName evidence="2">Uncharacterized protein</fullName>
    </submittedName>
</protein>
<feature type="compositionally biased region" description="Polar residues" evidence="1">
    <location>
        <begin position="98"/>
        <end position="107"/>
    </location>
</feature>
<sequence>MSSTIDDSDIDPRILENSRDTVNIHNTVQQTAQGLTPSRPHPQYIASSPPSIPQGSMYPPASPWIFNQAQVASSPTAHPSFGHQSSSHSGQLDEESEQSQVQQNLMYTQPPFAGFPPWMWSGPPQHHQGGPPAPSSNQQGHSAVPPAFPPYHPSYGWYPPMQPNTQMPVYHGHPNANATSASPTPNTTSTADQSKPSVPTIQPAESGPTVQSTSATPKPAALPESAKNLDLARMVNQNIAGSTDDENFNGGYNGKRFVYHVSSALPVAIRNRIVELEAARLAKPWEPVLYNSHMSVIGKSEFGKMDKGDKKRYTYGVPKGSSRGVMSQMRQTFELKLAEHWGDRASFSLQSSWGNYTDVQKAMVSYTLQTYCADTKGWPPQVSDQFAMDTIPERHRRVRDQLKKQKRLLDDGKHHSKPSTLSRQGSNLSGTGSPTPQAKEEPQVEDDLDEYFAEPTPRKKVKLSGKEVVLPMTGKFHVQWKNLPEQAMKVYPGFNRNALLSSYLHYEIDPLWSVWYVVIGRVDVLYGDGLLEDDESFDKLIRFLVARDGLLQLSLLSDIEEPQDDGASGETGARNPGEDGEEPDEHDESGKMHDEIGEKSHSLGEEPPEPKESGEKAIITGEKPEDAGKTVIMSGNDTTGVCDETKNDEVREVGDRMECDDDPSPPLRTNPEVSSTSPTIQEQTPVNGCNEEKANKETDNLPADRDSNRRSTSSLTPEPIPVPAAPKKEKMVTLKIPKLKKTLAAIGPEGDEAIAETTEAPKKARKAPVRKKTAKNSAALTDANADDGPSTPTPKTRTSARNKKQPADELPDSPRITATDGTDEQPNPVVIPRKAGRKPTANSKTKGKADEPALTAKQIESRNKLLQRN</sequence>
<accession>A0A3N4HJY2</accession>
<feature type="region of interest" description="Disordered" evidence="1">
    <location>
        <begin position="406"/>
        <end position="446"/>
    </location>
</feature>
<feature type="compositionally biased region" description="Acidic residues" evidence="1">
    <location>
        <begin position="578"/>
        <end position="587"/>
    </location>
</feature>
<feature type="region of interest" description="Disordered" evidence="1">
    <location>
        <begin position="1"/>
        <end position="148"/>
    </location>
</feature>